<dbReference type="EMBL" id="MK500589">
    <property type="protein sequence ID" value="QBK92998.1"/>
    <property type="molecule type" value="Genomic_DNA"/>
</dbReference>
<dbReference type="GO" id="GO:0006303">
    <property type="term" value="P:double-strand break repair via nonhomologous end joining"/>
    <property type="evidence" value="ECO:0007669"/>
    <property type="project" value="TreeGrafter"/>
</dbReference>
<dbReference type="CDD" id="cd00141">
    <property type="entry name" value="NT_POLXc"/>
    <property type="match status" value="1"/>
</dbReference>
<dbReference type="InterPro" id="IPR029398">
    <property type="entry name" value="PolB_thumb"/>
</dbReference>
<dbReference type="PANTHER" id="PTHR11276:SF42">
    <property type="entry name" value="DNA POLYMERASE BETA"/>
    <property type="match status" value="1"/>
</dbReference>
<feature type="domain" description="DNA-directed DNA polymerase X" evidence="3">
    <location>
        <begin position="4"/>
        <end position="277"/>
    </location>
</feature>
<gene>
    <name evidence="4" type="ORF">LCPAC403_01320</name>
</gene>
<dbReference type="Gene3D" id="3.30.210.10">
    <property type="entry name" value="DNA polymerase, thumb domain"/>
    <property type="match status" value="1"/>
</dbReference>
<dbReference type="InterPro" id="IPR010996">
    <property type="entry name" value="HHH_MUS81"/>
</dbReference>
<dbReference type="SUPFAM" id="SSF47802">
    <property type="entry name" value="DNA polymerase beta, N-terminal domain-like"/>
    <property type="match status" value="1"/>
</dbReference>
<accession>A0A481ZAQ8</accession>
<dbReference type="Pfam" id="PF14716">
    <property type="entry name" value="HHH_8"/>
    <property type="match status" value="1"/>
</dbReference>
<dbReference type="InterPro" id="IPR022312">
    <property type="entry name" value="DNA_pol_X"/>
</dbReference>
<keyword evidence="2" id="KW-0548">Nucleotidyltransferase</keyword>
<dbReference type="Pfam" id="PF14791">
    <property type="entry name" value="DNA_pol_B_thumb"/>
    <property type="match status" value="1"/>
</dbReference>
<dbReference type="GO" id="GO:0003887">
    <property type="term" value="F:DNA-directed DNA polymerase activity"/>
    <property type="evidence" value="ECO:0007669"/>
    <property type="project" value="InterPro"/>
</dbReference>
<sequence length="283" mass="31985">MSSLCKLLNIIGQNHSDNGENFRASAYFKASKILKGKDGITGSEARKLRGIGAKIEKKINEFNRTGTIADAFKVNEILKLFTSIHGVGPVKAKEWIKDGYKTLDDLKEVQMTHAQRLGYDNVDDLKERIPRSEIAELELYIKDKVPNSVICGSYRRGHADSGDIDLLVKGGTIYSVVDDLKDILVGTLSLGKTKFMGLCILSNKVRRIDILVVNEESWYYSLLYFTGSKELNIKMRNVAKDMGLTLNEYRLGNVEVNSEEEIFKILGMKYLSLSERDLKWRSF</sequence>
<dbReference type="Gene3D" id="1.10.150.20">
    <property type="entry name" value="5' to 3' exonuclease, C-terminal subdomain"/>
    <property type="match status" value="1"/>
</dbReference>
<name>A0A481ZAQ8_9VIRU</name>
<evidence type="ECO:0000256" key="1">
    <source>
        <dbReference type="ARBA" id="ARBA00022679"/>
    </source>
</evidence>
<dbReference type="Pfam" id="PF14792">
    <property type="entry name" value="DNA_pol_B_palm"/>
    <property type="match status" value="1"/>
</dbReference>
<dbReference type="InterPro" id="IPR018944">
    <property type="entry name" value="DNA_pol_lambd_fingers_domain"/>
</dbReference>
<dbReference type="SMART" id="SM00483">
    <property type="entry name" value="POLXc"/>
    <property type="match status" value="1"/>
</dbReference>
<dbReference type="Pfam" id="PF10391">
    <property type="entry name" value="DNA_pol_lambd_f"/>
    <property type="match status" value="1"/>
</dbReference>
<evidence type="ECO:0000313" key="4">
    <source>
        <dbReference type="EMBL" id="QBK92998.1"/>
    </source>
</evidence>
<dbReference type="InterPro" id="IPR002054">
    <property type="entry name" value="DNA-dir_DNA_pol_X"/>
</dbReference>
<protein>
    <submittedName>
        <fullName evidence="4">DNA polymerase family X</fullName>
    </submittedName>
</protein>
<dbReference type="SUPFAM" id="SSF81301">
    <property type="entry name" value="Nucleotidyltransferase"/>
    <property type="match status" value="1"/>
</dbReference>
<dbReference type="InterPro" id="IPR028207">
    <property type="entry name" value="DNA_pol_B_palm_palm"/>
</dbReference>
<dbReference type="InterPro" id="IPR037160">
    <property type="entry name" value="DNA_Pol_thumb_sf"/>
</dbReference>
<dbReference type="SUPFAM" id="SSF81585">
    <property type="entry name" value="PsbU/PolX domain-like"/>
    <property type="match status" value="1"/>
</dbReference>
<proteinExistence type="predicted"/>
<dbReference type="InterPro" id="IPR027421">
    <property type="entry name" value="DNA_pol_lamdba_lyase_dom_sf"/>
</dbReference>
<dbReference type="GO" id="GO:0006284">
    <property type="term" value="P:base-excision repair"/>
    <property type="evidence" value="ECO:0007669"/>
    <property type="project" value="TreeGrafter"/>
</dbReference>
<dbReference type="PANTHER" id="PTHR11276">
    <property type="entry name" value="DNA POLYMERASE TYPE-X FAMILY MEMBER"/>
    <property type="match status" value="1"/>
</dbReference>
<dbReference type="Gene3D" id="1.10.150.110">
    <property type="entry name" value="DNA polymerase beta, N-terminal domain-like"/>
    <property type="match status" value="1"/>
</dbReference>
<dbReference type="Gene3D" id="3.30.460.10">
    <property type="entry name" value="Beta Polymerase, domain 2"/>
    <property type="match status" value="1"/>
</dbReference>
<dbReference type="InterPro" id="IPR043519">
    <property type="entry name" value="NT_sf"/>
</dbReference>
<evidence type="ECO:0000256" key="2">
    <source>
        <dbReference type="ARBA" id="ARBA00022695"/>
    </source>
</evidence>
<keyword evidence="1" id="KW-0808">Transferase</keyword>
<dbReference type="GO" id="GO:0003677">
    <property type="term" value="F:DNA binding"/>
    <property type="evidence" value="ECO:0007669"/>
    <property type="project" value="InterPro"/>
</dbReference>
<organism evidence="4">
    <name type="scientific">Pithovirus LCPAC403</name>
    <dbReference type="NCBI Taxonomy" id="2506596"/>
    <lineage>
        <taxon>Viruses</taxon>
        <taxon>Pithoviruses</taxon>
    </lineage>
</organism>
<reference evidence="4" key="1">
    <citation type="journal article" date="2019" name="MBio">
        <title>Virus Genomes from Deep Sea Sediments Expand the Ocean Megavirome and Support Independent Origins of Viral Gigantism.</title>
        <authorList>
            <person name="Backstrom D."/>
            <person name="Yutin N."/>
            <person name="Jorgensen S.L."/>
            <person name="Dharamshi J."/>
            <person name="Homa F."/>
            <person name="Zaremba-Niedwiedzka K."/>
            <person name="Spang A."/>
            <person name="Wolf Y.I."/>
            <person name="Koonin E.V."/>
            <person name="Ettema T.J."/>
        </authorList>
    </citation>
    <scope>NUCLEOTIDE SEQUENCE</scope>
</reference>
<evidence type="ECO:0000259" key="3">
    <source>
        <dbReference type="SMART" id="SM00483"/>
    </source>
</evidence>